<dbReference type="GO" id="GO:0003977">
    <property type="term" value="F:UDP-N-acetylglucosamine diphosphorylase activity"/>
    <property type="evidence" value="ECO:0007669"/>
    <property type="project" value="UniProtKB-EC"/>
</dbReference>
<evidence type="ECO:0000256" key="12">
    <source>
        <dbReference type="ARBA" id="ARBA00022984"/>
    </source>
</evidence>
<evidence type="ECO:0000313" key="16">
    <source>
        <dbReference type="EMBL" id="AKB12749.1"/>
    </source>
</evidence>
<dbReference type="InterPro" id="IPR011004">
    <property type="entry name" value="Trimer_LpxA-like_sf"/>
</dbReference>
<evidence type="ECO:0000256" key="6">
    <source>
        <dbReference type="ARBA" id="ARBA00022490"/>
    </source>
</evidence>
<comment type="catalytic activity">
    <reaction evidence="15">
        <text>N-acetyl-alpha-D-glucosamine 1-phosphate + UTP + H(+) = UDP-N-acetyl-alpha-D-glucosamine + diphosphate</text>
        <dbReference type="Rhea" id="RHEA:13509"/>
        <dbReference type="ChEBI" id="CHEBI:15378"/>
        <dbReference type="ChEBI" id="CHEBI:33019"/>
        <dbReference type="ChEBI" id="CHEBI:46398"/>
        <dbReference type="ChEBI" id="CHEBI:57705"/>
        <dbReference type="ChEBI" id="CHEBI:57776"/>
        <dbReference type="EC" id="2.7.7.23"/>
    </reaction>
</comment>
<evidence type="ECO:0000313" key="17">
    <source>
        <dbReference type="Proteomes" id="UP000066529"/>
    </source>
</evidence>
<keyword evidence="8" id="KW-0548">Nucleotidyltransferase</keyword>
<dbReference type="GeneID" id="24847916"/>
<dbReference type="HOGENOM" id="CLU_968424_0_0_2"/>
<dbReference type="GO" id="GO:0071555">
    <property type="term" value="P:cell wall organization"/>
    <property type="evidence" value="ECO:0007669"/>
    <property type="project" value="UniProtKB-KW"/>
</dbReference>
<dbReference type="PANTHER" id="PTHR43584">
    <property type="entry name" value="NUCLEOTIDYL TRANSFERASE"/>
    <property type="match status" value="1"/>
</dbReference>
<dbReference type="STRING" id="523844.MSTHT_0991"/>
<keyword evidence="12" id="KW-0573">Peptidoglycan synthesis</keyword>
<organism evidence="16 17">
    <name type="scientific">Methanosarcina thermophila (strain ATCC 43570 / DSM 1825 / OCM 12 / VKM B-1830 / TM-1)</name>
    <dbReference type="NCBI Taxonomy" id="523844"/>
    <lineage>
        <taxon>Archaea</taxon>
        <taxon>Methanobacteriati</taxon>
        <taxon>Methanobacteriota</taxon>
        <taxon>Stenosarchaea group</taxon>
        <taxon>Methanomicrobia</taxon>
        <taxon>Methanosarcinales</taxon>
        <taxon>Methanosarcinaceae</taxon>
        <taxon>Methanosarcina</taxon>
    </lineage>
</organism>
<dbReference type="OrthoDB" id="135068at2157"/>
<reference evidence="16 17" key="1">
    <citation type="submission" date="2014-07" db="EMBL/GenBank/DDBJ databases">
        <title>Methanogenic archaea and the global carbon cycle.</title>
        <authorList>
            <person name="Henriksen J.R."/>
            <person name="Luke J."/>
            <person name="Reinhart S."/>
            <person name="Benedict M.N."/>
            <person name="Youngblut N.D."/>
            <person name="Metcalf M.E."/>
            <person name="Whitaker R.J."/>
            <person name="Metcalf W.W."/>
        </authorList>
    </citation>
    <scope>NUCLEOTIDE SEQUENCE [LARGE SCALE GENOMIC DNA]</scope>
    <source>
        <strain evidence="17">ATCC 43570 / DSM 1825 / OCM 12 / VKM B-1830 / TM-1</strain>
    </source>
</reference>
<dbReference type="RefSeq" id="WP_048166873.1">
    <property type="nucleotide sequence ID" value="NZ_CP009501.1"/>
</dbReference>
<evidence type="ECO:0000256" key="10">
    <source>
        <dbReference type="ARBA" id="ARBA00022842"/>
    </source>
</evidence>
<protein>
    <recommendedName>
        <fullName evidence="5">UDP-N-acetylglucosamine diphosphorylase</fullName>
        <ecNumber evidence="5">2.7.7.23</ecNumber>
    </recommendedName>
</protein>
<evidence type="ECO:0000256" key="3">
    <source>
        <dbReference type="ARBA" id="ARBA00007707"/>
    </source>
</evidence>
<dbReference type="InterPro" id="IPR001451">
    <property type="entry name" value="Hexapep"/>
</dbReference>
<evidence type="ECO:0000256" key="14">
    <source>
        <dbReference type="ARBA" id="ARBA00023316"/>
    </source>
</evidence>
<dbReference type="GO" id="GO:0016746">
    <property type="term" value="F:acyltransferase activity"/>
    <property type="evidence" value="ECO:0007669"/>
    <property type="project" value="UniProtKB-KW"/>
</dbReference>
<gene>
    <name evidence="16" type="ORF">MSTHT_0991</name>
</gene>
<evidence type="ECO:0000256" key="11">
    <source>
        <dbReference type="ARBA" id="ARBA00022960"/>
    </source>
</evidence>
<comment type="cofactor">
    <cofactor evidence="1">
        <name>Mg(2+)</name>
        <dbReference type="ChEBI" id="CHEBI:18420"/>
    </cofactor>
</comment>
<evidence type="ECO:0000256" key="5">
    <source>
        <dbReference type="ARBA" id="ARBA00012457"/>
    </source>
</evidence>
<dbReference type="Proteomes" id="UP000066529">
    <property type="component" value="Chromosome"/>
</dbReference>
<evidence type="ECO:0000256" key="9">
    <source>
        <dbReference type="ARBA" id="ARBA00022723"/>
    </source>
</evidence>
<evidence type="ECO:0000256" key="4">
    <source>
        <dbReference type="ARBA" id="ARBA00007947"/>
    </source>
</evidence>
<dbReference type="PANTHER" id="PTHR43584:SF3">
    <property type="entry name" value="BIFUNCTIONAL PROTEIN GLMU"/>
    <property type="match status" value="1"/>
</dbReference>
<evidence type="ECO:0000256" key="2">
    <source>
        <dbReference type="ARBA" id="ARBA00004496"/>
    </source>
</evidence>
<sequence length="298" mass="32378">MEHVGNLYMGDFFFFPAGTQEKDFLPIVIDTESISIPCFSLPSPELGKGQKLSGNLPITLPPFHLQVPRLSYIAIKHWIHLLFANFTWGIHSQERQRNTGFINWYARFRKILSCLPYAPENCGTVKIGKGCQTDPTATIIGPTTIGDGAVIGPNVTIAVGHIGDHAVLEPSCTVRFGVLGARSSLLASRNLIMSCVMNNSVINTDIRYSIVGNHSFLGAGSLITDCILKNADEGDPKINLHMVKVLAGKEIVNSGYYILGPAMGNRVKIGSGVIIYPGRVIKSGSIILPDQGYNIIDR</sequence>
<dbReference type="Gene3D" id="2.160.10.10">
    <property type="entry name" value="Hexapeptide repeat proteins"/>
    <property type="match status" value="2"/>
</dbReference>
<comment type="similarity">
    <text evidence="3">In the C-terminal section; belongs to the transferase hexapeptide repeat family.</text>
</comment>
<evidence type="ECO:0000256" key="15">
    <source>
        <dbReference type="ARBA" id="ARBA00048493"/>
    </source>
</evidence>
<dbReference type="GO" id="GO:0046872">
    <property type="term" value="F:metal ion binding"/>
    <property type="evidence" value="ECO:0007669"/>
    <property type="project" value="UniProtKB-KW"/>
</dbReference>
<keyword evidence="14" id="KW-0961">Cell wall biogenesis/degradation</keyword>
<dbReference type="InterPro" id="IPR050065">
    <property type="entry name" value="GlmU-like"/>
</dbReference>
<keyword evidence="11" id="KW-0133">Cell shape</keyword>
<dbReference type="AlphaFoldDB" id="A0A0E3H8Q2"/>
<keyword evidence="9" id="KW-0479">Metal-binding</keyword>
<evidence type="ECO:0000256" key="13">
    <source>
        <dbReference type="ARBA" id="ARBA00023315"/>
    </source>
</evidence>
<dbReference type="EC" id="2.7.7.23" evidence="5"/>
<evidence type="ECO:0000256" key="7">
    <source>
        <dbReference type="ARBA" id="ARBA00022679"/>
    </source>
</evidence>
<accession>A0A0E3H8Q2</accession>
<keyword evidence="6" id="KW-0963">Cytoplasm</keyword>
<dbReference type="GO" id="GO:0008360">
    <property type="term" value="P:regulation of cell shape"/>
    <property type="evidence" value="ECO:0007669"/>
    <property type="project" value="UniProtKB-KW"/>
</dbReference>
<evidence type="ECO:0000256" key="1">
    <source>
        <dbReference type="ARBA" id="ARBA00001946"/>
    </source>
</evidence>
<evidence type="ECO:0000256" key="8">
    <source>
        <dbReference type="ARBA" id="ARBA00022695"/>
    </source>
</evidence>
<dbReference type="SUPFAM" id="SSF51161">
    <property type="entry name" value="Trimeric LpxA-like enzymes"/>
    <property type="match status" value="1"/>
</dbReference>
<keyword evidence="7 16" id="KW-0808">Transferase</keyword>
<dbReference type="Pfam" id="PF00132">
    <property type="entry name" value="Hexapep"/>
    <property type="match status" value="1"/>
</dbReference>
<proteinExistence type="inferred from homology"/>
<dbReference type="KEGG" id="mthr:MSTHT_0991"/>
<comment type="similarity">
    <text evidence="4">In the N-terminal section; belongs to the N-acetylglucosamine-1-phosphate uridyltransferase family.</text>
</comment>
<keyword evidence="10" id="KW-0460">Magnesium</keyword>
<name>A0A0E3H8Q2_METTT</name>
<dbReference type="PATRIC" id="fig|523844.20.peg.1270"/>
<comment type="subcellular location">
    <subcellularLocation>
        <location evidence="2">Cytoplasm</location>
    </subcellularLocation>
</comment>
<keyword evidence="13" id="KW-0012">Acyltransferase</keyword>
<dbReference type="EMBL" id="CP009501">
    <property type="protein sequence ID" value="AKB12749.1"/>
    <property type="molecule type" value="Genomic_DNA"/>
</dbReference>
<dbReference type="GO" id="GO:0005737">
    <property type="term" value="C:cytoplasm"/>
    <property type="evidence" value="ECO:0007669"/>
    <property type="project" value="UniProtKB-SubCell"/>
</dbReference>